<dbReference type="RefSeq" id="WP_003517410.1">
    <property type="nucleotide sequence ID" value="NZ_CP013828.1"/>
</dbReference>
<evidence type="ECO:0000256" key="3">
    <source>
        <dbReference type="ARBA" id="ARBA00022692"/>
    </source>
</evidence>
<organism evidence="8 9">
    <name type="scientific">Acetivibrio thermocellus AD2</name>
    <dbReference type="NCBI Taxonomy" id="1138384"/>
    <lineage>
        <taxon>Bacteria</taxon>
        <taxon>Bacillati</taxon>
        <taxon>Bacillota</taxon>
        <taxon>Clostridia</taxon>
        <taxon>Eubacteriales</taxon>
        <taxon>Oscillospiraceae</taxon>
        <taxon>Acetivibrio</taxon>
    </lineage>
</organism>
<dbReference type="AlphaFoldDB" id="A0AB36TID9"/>
<comment type="caution">
    <text evidence="8">The sequence shown here is derived from an EMBL/GenBank/DDBJ whole genome shotgun (WGS) entry which is preliminary data.</text>
</comment>
<evidence type="ECO:0000313" key="8">
    <source>
        <dbReference type="EMBL" id="PFH03598.1"/>
    </source>
</evidence>
<evidence type="ECO:0000259" key="7">
    <source>
        <dbReference type="Pfam" id="PF13396"/>
    </source>
</evidence>
<dbReference type="GeneID" id="35803992"/>
<evidence type="ECO:0000256" key="1">
    <source>
        <dbReference type="ARBA" id="ARBA00004651"/>
    </source>
</evidence>
<proteinExistence type="predicted"/>
<evidence type="ECO:0000256" key="5">
    <source>
        <dbReference type="ARBA" id="ARBA00023136"/>
    </source>
</evidence>
<evidence type="ECO:0000256" key="6">
    <source>
        <dbReference type="SAM" id="Phobius"/>
    </source>
</evidence>
<feature type="domain" description="Cardiolipin synthase N-terminal" evidence="7">
    <location>
        <begin position="22"/>
        <end position="65"/>
    </location>
</feature>
<evidence type="ECO:0000256" key="2">
    <source>
        <dbReference type="ARBA" id="ARBA00022475"/>
    </source>
</evidence>
<accession>A0AB36TID9</accession>
<sequence>MDSAMLKEYLPFLIPLVIAQYALAITALVHVLRHPRYRFGNKVMWVLIVLFIQFIGPALYFAFGRGEE</sequence>
<keyword evidence="2" id="KW-1003">Cell membrane</keyword>
<keyword evidence="5 6" id="KW-0472">Membrane</keyword>
<evidence type="ECO:0000313" key="9">
    <source>
        <dbReference type="Proteomes" id="UP000223596"/>
    </source>
</evidence>
<dbReference type="EMBL" id="PDBW01000001">
    <property type="protein sequence ID" value="PFH03598.1"/>
    <property type="molecule type" value="Genomic_DNA"/>
</dbReference>
<dbReference type="Pfam" id="PF13396">
    <property type="entry name" value="PLDc_N"/>
    <property type="match status" value="1"/>
</dbReference>
<feature type="transmembrane region" description="Helical" evidence="6">
    <location>
        <begin position="12"/>
        <end position="32"/>
    </location>
</feature>
<comment type="subcellular location">
    <subcellularLocation>
        <location evidence="1">Cell membrane</location>
        <topology evidence="1">Multi-pass membrane protein</topology>
    </subcellularLocation>
</comment>
<feature type="transmembrane region" description="Helical" evidence="6">
    <location>
        <begin position="44"/>
        <end position="63"/>
    </location>
</feature>
<reference evidence="8 9" key="1">
    <citation type="submission" date="2017-09" db="EMBL/GenBank/DDBJ databases">
        <title>Evaluation of Pacific Biosciences Sequencing Technology to Finishing C. thermocellum Genome Sequences.</title>
        <authorList>
            <person name="Brown S."/>
        </authorList>
    </citation>
    <scope>NUCLEOTIDE SEQUENCE [LARGE SCALE GENOMIC DNA]</scope>
    <source>
        <strain evidence="8 9">AD2</strain>
    </source>
</reference>
<name>A0AB36TID9_ACETH</name>
<dbReference type="GO" id="GO:0005886">
    <property type="term" value="C:plasma membrane"/>
    <property type="evidence" value="ECO:0007669"/>
    <property type="project" value="UniProtKB-SubCell"/>
</dbReference>
<dbReference type="Proteomes" id="UP000223596">
    <property type="component" value="Unassembled WGS sequence"/>
</dbReference>
<evidence type="ECO:0000256" key="4">
    <source>
        <dbReference type="ARBA" id="ARBA00022989"/>
    </source>
</evidence>
<gene>
    <name evidence="8" type="ORF">M972_112409</name>
</gene>
<keyword evidence="4 6" id="KW-1133">Transmembrane helix</keyword>
<dbReference type="InterPro" id="IPR027379">
    <property type="entry name" value="CLS_N"/>
</dbReference>
<keyword evidence="3 6" id="KW-0812">Transmembrane</keyword>
<protein>
    <submittedName>
        <fullName evidence="8">Phospholipase D-like protein</fullName>
    </submittedName>
</protein>